<dbReference type="EMBL" id="JAIWYP010000003">
    <property type="protein sequence ID" value="KAH3851150.1"/>
    <property type="molecule type" value="Genomic_DNA"/>
</dbReference>
<dbReference type="AlphaFoldDB" id="A0A9D4L3A7"/>
<accession>A0A9D4L3A7</accession>
<sequence length="54" mass="5972">MTKAQDKLSHELKATCHQLKANLTNSRQVVIGSKGRLSQKLKANCPTNSRQIVP</sequence>
<keyword evidence="2" id="KW-1185">Reference proteome</keyword>
<proteinExistence type="predicted"/>
<evidence type="ECO:0000313" key="2">
    <source>
        <dbReference type="Proteomes" id="UP000828390"/>
    </source>
</evidence>
<dbReference type="Proteomes" id="UP000828390">
    <property type="component" value="Unassembled WGS sequence"/>
</dbReference>
<gene>
    <name evidence="1" type="ORF">DPMN_093631</name>
</gene>
<organism evidence="1 2">
    <name type="scientific">Dreissena polymorpha</name>
    <name type="common">Zebra mussel</name>
    <name type="synonym">Mytilus polymorpha</name>
    <dbReference type="NCBI Taxonomy" id="45954"/>
    <lineage>
        <taxon>Eukaryota</taxon>
        <taxon>Metazoa</taxon>
        <taxon>Spiralia</taxon>
        <taxon>Lophotrochozoa</taxon>
        <taxon>Mollusca</taxon>
        <taxon>Bivalvia</taxon>
        <taxon>Autobranchia</taxon>
        <taxon>Heteroconchia</taxon>
        <taxon>Euheterodonta</taxon>
        <taxon>Imparidentia</taxon>
        <taxon>Neoheterodontei</taxon>
        <taxon>Myida</taxon>
        <taxon>Dreissenoidea</taxon>
        <taxon>Dreissenidae</taxon>
        <taxon>Dreissena</taxon>
    </lineage>
</organism>
<evidence type="ECO:0000313" key="1">
    <source>
        <dbReference type="EMBL" id="KAH3851150.1"/>
    </source>
</evidence>
<reference evidence="1" key="1">
    <citation type="journal article" date="2019" name="bioRxiv">
        <title>The Genome of the Zebra Mussel, Dreissena polymorpha: A Resource for Invasive Species Research.</title>
        <authorList>
            <person name="McCartney M.A."/>
            <person name="Auch B."/>
            <person name="Kono T."/>
            <person name="Mallez S."/>
            <person name="Zhang Y."/>
            <person name="Obille A."/>
            <person name="Becker A."/>
            <person name="Abrahante J.E."/>
            <person name="Garbe J."/>
            <person name="Badalamenti J.P."/>
            <person name="Herman A."/>
            <person name="Mangelson H."/>
            <person name="Liachko I."/>
            <person name="Sullivan S."/>
            <person name="Sone E.D."/>
            <person name="Koren S."/>
            <person name="Silverstein K.A.T."/>
            <person name="Beckman K.B."/>
            <person name="Gohl D.M."/>
        </authorList>
    </citation>
    <scope>NUCLEOTIDE SEQUENCE</scope>
    <source>
        <strain evidence="1">Duluth1</strain>
        <tissue evidence="1">Whole animal</tissue>
    </source>
</reference>
<comment type="caution">
    <text evidence="1">The sequence shown here is derived from an EMBL/GenBank/DDBJ whole genome shotgun (WGS) entry which is preliminary data.</text>
</comment>
<name>A0A9D4L3A7_DREPO</name>
<reference evidence="1" key="2">
    <citation type="submission" date="2020-11" db="EMBL/GenBank/DDBJ databases">
        <authorList>
            <person name="McCartney M.A."/>
            <person name="Auch B."/>
            <person name="Kono T."/>
            <person name="Mallez S."/>
            <person name="Becker A."/>
            <person name="Gohl D.M."/>
            <person name="Silverstein K.A.T."/>
            <person name="Koren S."/>
            <person name="Bechman K.B."/>
            <person name="Herman A."/>
            <person name="Abrahante J.E."/>
            <person name="Garbe J."/>
        </authorList>
    </citation>
    <scope>NUCLEOTIDE SEQUENCE</scope>
    <source>
        <strain evidence="1">Duluth1</strain>
        <tissue evidence="1">Whole animal</tissue>
    </source>
</reference>
<protein>
    <submittedName>
        <fullName evidence="1">Uncharacterized protein</fullName>
    </submittedName>
</protein>